<evidence type="ECO:0000256" key="1">
    <source>
        <dbReference type="SAM" id="MobiDB-lite"/>
    </source>
</evidence>
<name>A0AAT9HTH9_9ACTN</name>
<feature type="region of interest" description="Disordered" evidence="1">
    <location>
        <begin position="38"/>
        <end position="57"/>
    </location>
</feature>
<keyword evidence="2" id="KW-0812">Transmembrane</keyword>
<proteinExistence type="predicted"/>
<accession>A0AAT9HTH9</accession>
<reference evidence="3" key="2">
    <citation type="submission" date="2024-07" db="EMBL/GenBank/DDBJ databases">
        <title>Streptomyces haneummycinica sp. nov., a new antibiotic-producing actinobacterium isolated from marine sediment.</title>
        <authorList>
            <person name="Uemura M."/>
            <person name="Hamada M."/>
            <person name="Hirano S."/>
            <person name="Kobayashi K."/>
            <person name="Ohshiro T."/>
            <person name="Kobayashi T."/>
            <person name="Terahara T."/>
        </authorList>
    </citation>
    <scope>NUCLEOTIDE SEQUENCE</scope>
    <source>
        <strain evidence="3">KM77-8</strain>
    </source>
</reference>
<evidence type="ECO:0008006" key="4">
    <source>
        <dbReference type="Google" id="ProtNLM"/>
    </source>
</evidence>
<keyword evidence="2" id="KW-1133">Transmembrane helix</keyword>
<gene>
    <name evidence="3" type="ORF">SHKM778_72720</name>
</gene>
<organism evidence="3">
    <name type="scientific">Streptomyces haneummycinicus</name>
    <dbReference type="NCBI Taxonomy" id="3074435"/>
    <lineage>
        <taxon>Bacteria</taxon>
        <taxon>Bacillati</taxon>
        <taxon>Actinomycetota</taxon>
        <taxon>Actinomycetes</taxon>
        <taxon>Kitasatosporales</taxon>
        <taxon>Streptomycetaceae</taxon>
        <taxon>Streptomyces</taxon>
    </lineage>
</organism>
<reference evidence="3" key="1">
    <citation type="submission" date="2024-06" db="EMBL/GenBank/DDBJ databases">
        <authorList>
            <consortium name="consrtm"/>
            <person name="Uemura M."/>
            <person name="Terahara T."/>
        </authorList>
    </citation>
    <scope>NUCLEOTIDE SEQUENCE</scope>
    <source>
        <strain evidence="3">KM77-8</strain>
    </source>
</reference>
<dbReference type="EMBL" id="AP035768">
    <property type="protein sequence ID" value="BFO20884.1"/>
    <property type="molecule type" value="Genomic_DNA"/>
</dbReference>
<evidence type="ECO:0000256" key="2">
    <source>
        <dbReference type="SAM" id="Phobius"/>
    </source>
</evidence>
<feature type="transmembrane region" description="Helical" evidence="2">
    <location>
        <begin position="60"/>
        <end position="80"/>
    </location>
</feature>
<sequence length="85" mass="9469">MPERDDEEREFDIGWADGAEHKEPSARARMLAARWKDNPPGPVPFRGEPEHRGSAGRSSWVSTAVVLGSVAAVIVLLGYFDFRPY</sequence>
<evidence type="ECO:0000313" key="3">
    <source>
        <dbReference type="EMBL" id="BFO20884.1"/>
    </source>
</evidence>
<keyword evidence="2" id="KW-0472">Membrane</keyword>
<protein>
    <recommendedName>
        <fullName evidence="4">Integral membrane protein</fullName>
    </recommendedName>
</protein>
<dbReference type="AlphaFoldDB" id="A0AAT9HTH9"/>